<protein>
    <submittedName>
        <fullName evidence="3">Ubiquitinyl hydrolase 1</fullName>
    </submittedName>
</protein>
<dbReference type="GO" id="GO:0000120">
    <property type="term" value="C:RNA polymerase I transcription regulator complex"/>
    <property type="evidence" value="ECO:0007669"/>
    <property type="project" value="InterPro"/>
</dbReference>
<proteinExistence type="predicted"/>
<evidence type="ECO:0000256" key="1">
    <source>
        <dbReference type="SAM" id="MobiDB-lite"/>
    </source>
</evidence>
<keyword evidence="2" id="KW-1185">Reference proteome</keyword>
<dbReference type="InterPro" id="IPR052669">
    <property type="entry name" value="SL1/TIF-IB_Component"/>
</dbReference>
<evidence type="ECO:0000313" key="3">
    <source>
        <dbReference type="WBParaSite" id="Pan_g135.t1"/>
    </source>
</evidence>
<reference evidence="3" key="2">
    <citation type="submission" date="2020-10" db="UniProtKB">
        <authorList>
            <consortium name="WormBaseParasite"/>
        </authorList>
    </citation>
    <scope>IDENTIFICATION</scope>
</reference>
<dbReference type="PANTHER" id="PTHR32122">
    <property type="entry name" value="TATA BOX-BINDING PROTEIN ASSOCIATED FACTOR RNA POLYMERASE I SUBUNIT A"/>
    <property type="match status" value="1"/>
</dbReference>
<dbReference type="GO" id="GO:0006360">
    <property type="term" value="P:transcription by RNA polymerase I"/>
    <property type="evidence" value="ECO:0007669"/>
    <property type="project" value="InterPro"/>
</dbReference>
<dbReference type="Proteomes" id="UP000492821">
    <property type="component" value="Unassembled WGS sequence"/>
</dbReference>
<dbReference type="WBParaSite" id="Pan_g135.t1">
    <property type="protein sequence ID" value="Pan_g135.t1"/>
    <property type="gene ID" value="Pan_g135"/>
</dbReference>
<accession>A0A7E4UW26</accession>
<dbReference type="AlphaFoldDB" id="A0A7E4UW26"/>
<reference evidence="2" key="1">
    <citation type="journal article" date="2013" name="Genetics">
        <title>The draft genome and transcriptome of Panagrellus redivivus are shaped by the harsh demands of a free-living lifestyle.</title>
        <authorList>
            <person name="Srinivasan J."/>
            <person name="Dillman A.R."/>
            <person name="Macchietto M.G."/>
            <person name="Heikkinen L."/>
            <person name="Lakso M."/>
            <person name="Fracchia K.M."/>
            <person name="Antoshechkin I."/>
            <person name="Mortazavi A."/>
            <person name="Wong G."/>
            <person name="Sternberg P.W."/>
        </authorList>
    </citation>
    <scope>NUCLEOTIDE SEQUENCE [LARGE SCALE GENOMIC DNA]</scope>
    <source>
        <strain evidence="2">MT8872</strain>
    </source>
</reference>
<evidence type="ECO:0000313" key="2">
    <source>
        <dbReference type="Proteomes" id="UP000492821"/>
    </source>
</evidence>
<organism evidence="2 3">
    <name type="scientific">Panagrellus redivivus</name>
    <name type="common">Microworm</name>
    <dbReference type="NCBI Taxonomy" id="6233"/>
    <lineage>
        <taxon>Eukaryota</taxon>
        <taxon>Metazoa</taxon>
        <taxon>Ecdysozoa</taxon>
        <taxon>Nematoda</taxon>
        <taxon>Chromadorea</taxon>
        <taxon>Rhabditida</taxon>
        <taxon>Tylenchina</taxon>
        <taxon>Panagrolaimomorpha</taxon>
        <taxon>Panagrolaimoidea</taxon>
        <taxon>Panagrolaimidae</taxon>
        <taxon>Panagrellus</taxon>
    </lineage>
</organism>
<dbReference type="Pfam" id="PF14929">
    <property type="entry name" value="TAF1_subA"/>
    <property type="match status" value="1"/>
</dbReference>
<name>A0A7E4UW26_PANRE</name>
<dbReference type="PANTHER" id="PTHR32122:SF1">
    <property type="entry name" value="TATA BOX-BINDING PROTEIN-ASSOCIATED FACTOR RNA POLYMERASE I SUBUNIT A"/>
    <property type="match status" value="1"/>
</dbReference>
<feature type="region of interest" description="Disordered" evidence="1">
    <location>
        <begin position="1"/>
        <end position="26"/>
    </location>
</feature>
<dbReference type="InterPro" id="IPR039495">
    <property type="entry name" value="TAF1A"/>
</dbReference>
<sequence length="536" mass="62305">MQESDDDYTPRAKRRRLRSLRNNNEPIQDEITTDIIDLTVDEIETEPGPSESQTSDEVATLGVFTVSKGHSKNSADSKFHQFVTSKALDLNANVGIRLRRLVRSVLVQYGTDFWLPGSIYEVFRDSVVCVNYAECLRSLDYFVDLTNVYSWQERYLAPAKLSATAVEVRAFFAQKVFSFLIGLRKHIYANQWDAVRQIMGSFDFNPLNSAGNNQWYYHILMVLYSFRWPQLYTVLLQWILLAKDEDDEKMKAVEELLETFQLTLISNVMITRNCYPLYVSMALVVAIAHEHLPTLQNLLNVKIRPKDNDPELHIVMTNYMYLAQFQLLTLNNTSIANYQWNNLFDGINKSIQNATEHHTRLYCLIEPLLTVGSLLRRESEAVETVTELCTIAPALLPFVCSIMVRLEYTSSIGGVISEVIENTPPPFLHQFPLIVHYIGHRTLLAKQNYHYEMVETHIKMLLEFLDHGRNRSKGEAWETLRIHLEAMAMIPKWLRQEWSDRASWWPRFHSKVDIGDFSRDRRKCLHFFKKNCSLDC</sequence>